<dbReference type="KEGG" id="nyu:D7D52_34575"/>
<organism evidence="1 2">
    <name type="scientific">Nocardia yunnanensis</name>
    <dbReference type="NCBI Taxonomy" id="2382165"/>
    <lineage>
        <taxon>Bacteria</taxon>
        <taxon>Bacillati</taxon>
        <taxon>Actinomycetota</taxon>
        <taxon>Actinomycetes</taxon>
        <taxon>Mycobacteriales</taxon>
        <taxon>Nocardiaceae</taxon>
        <taxon>Nocardia</taxon>
    </lineage>
</organism>
<proteinExistence type="predicted"/>
<reference evidence="1 2" key="1">
    <citation type="submission" date="2018-09" db="EMBL/GenBank/DDBJ databases">
        <title>Nocardia yunnanensis sp. nov., an actinomycete isolated from a soil sample.</title>
        <authorList>
            <person name="Zhang J."/>
        </authorList>
    </citation>
    <scope>NUCLEOTIDE SEQUENCE [LARGE SCALE GENOMIC DNA]</scope>
    <source>
        <strain evidence="1 2">CFHS0054</strain>
    </source>
</reference>
<evidence type="ECO:0000313" key="2">
    <source>
        <dbReference type="Proteomes" id="UP000267164"/>
    </source>
</evidence>
<dbReference type="Proteomes" id="UP000267164">
    <property type="component" value="Chromosome"/>
</dbReference>
<accession>A0A386ZJQ1</accession>
<name>A0A386ZJQ1_9NOCA</name>
<evidence type="ECO:0000313" key="1">
    <source>
        <dbReference type="EMBL" id="AYF78102.1"/>
    </source>
</evidence>
<dbReference type="RefSeq" id="WP_120743185.1">
    <property type="nucleotide sequence ID" value="NZ_CP032568.1"/>
</dbReference>
<gene>
    <name evidence="1" type="ORF">D7D52_34575</name>
</gene>
<dbReference type="EMBL" id="CP032568">
    <property type="protein sequence ID" value="AYF78102.1"/>
    <property type="molecule type" value="Genomic_DNA"/>
</dbReference>
<dbReference type="OrthoDB" id="4568952at2"/>
<keyword evidence="2" id="KW-1185">Reference proteome</keyword>
<protein>
    <submittedName>
        <fullName evidence="1">Uncharacterized protein</fullName>
    </submittedName>
</protein>
<dbReference type="AlphaFoldDB" id="A0A386ZJQ1"/>
<sequence>MAHTAETATAFVVTAVEAKGTATRHDFDIPAIVSATHSLTESWDFHSVDRNMFWNIVATFLEH</sequence>